<dbReference type="SUPFAM" id="SSF49785">
    <property type="entry name" value="Galactose-binding domain-like"/>
    <property type="match status" value="1"/>
</dbReference>
<protein>
    <recommendedName>
        <fullName evidence="1">F5/8 type C domain-containing protein</fullName>
    </recommendedName>
</protein>
<dbReference type="InterPro" id="IPR008979">
    <property type="entry name" value="Galactose-bd-like_sf"/>
</dbReference>
<dbReference type="RefSeq" id="XP_007800158.1">
    <property type="nucleotide sequence ID" value="XM_007801967.1"/>
</dbReference>
<proteinExistence type="predicted"/>
<name>U1HXP5_ENDPU</name>
<dbReference type="Proteomes" id="UP000019373">
    <property type="component" value="Unassembled WGS sequence"/>
</dbReference>
<accession>U1HXP5</accession>
<evidence type="ECO:0000259" key="1">
    <source>
        <dbReference type="Pfam" id="PF00754"/>
    </source>
</evidence>
<evidence type="ECO:0000313" key="2">
    <source>
        <dbReference type="EMBL" id="ERF74219.1"/>
    </source>
</evidence>
<organism evidence="2 3">
    <name type="scientific">Endocarpon pusillum (strain Z07020 / HMAS-L-300199)</name>
    <name type="common">Lichen-forming fungus</name>
    <dbReference type="NCBI Taxonomy" id="1263415"/>
    <lineage>
        <taxon>Eukaryota</taxon>
        <taxon>Fungi</taxon>
        <taxon>Dikarya</taxon>
        <taxon>Ascomycota</taxon>
        <taxon>Pezizomycotina</taxon>
        <taxon>Eurotiomycetes</taxon>
        <taxon>Chaetothyriomycetidae</taxon>
        <taxon>Verrucariales</taxon>
        <taxon>Verrucariaceae</taxon>
        <taxon>Endocarpon</taxon>
    </lineage>
</organism>
<evidence type="ECO:0000313" key="3">
    <source>
        <dbReference type="Proteomes" id="UP000019373"/>
    </source>
</evidence>
<sequence>MLRNSALSISFAFTFLRRQGISIIAASQDRVPVPQYDLPQEVLKAGEGQIKPVIDTTGKQKPDRLPHTITIDLRIVEKVNAVSTTPRFDVNRGGAITAHKGYFSLDNQTWGDPVAFGTWFEDGQGQILVIAKMARE</sequence>
<dbReference type="Pfam" id="PF00754">
    <property type="entry name" value="F5_F8_type_C"/>
    <property type="match status" value="1"/>
</dbReference>
<dbReference type="InterPro" id="IPR000421">
    <property type="entry name" value="FA58C"/>
</dbReference>
<reference evidence="3" key="1">
    <citation type="journal article" date="2014" name="BMC Genomics">
        <title>Genome characteristics reveal the impact of lichenization on lichen-forming fungus Endocarpon pusillum Hedwig (Verrucariales, Ascomycota).</title>
        <authorList>
            <person name="Wang Y.-Y."/>
            <person name="Liu B."/>
            <person name="Zhang X.-Y."/>
            <person name="Zhou Q.-M."/>
            <person name="Zhang T."/>
            <person name="Li H."/>
            <person name="Yu Y.-F."/>
            <person name="Zhang X.-L."/>
            <person name="Hao X.-Y."/>
            <person name="Wang M."/>
            <person name="Wang L."/>
            <person name="Wei J.-C."/>
        </authorList>
    </citation>
    <scope>NUCLEOTIDE SEQUENCE [LARGE SCALE GENOMIC DNA]</scope>
    <source>
        <strain evidence="3">Z07020 / HMAS-L-300199</strain>
    </source>
</reference>
<dbReference type="Gene3D" id="2.60.120.260">
    <property type="entry name" value="Galactose-binding domain-like"/>
    <property type="match status" value="1"/>
</dbReference>
<gene>
    <name evidence="2" type="ORF">EPUS_03409</name>
</gene>
<dbReference type="AlphaFoldDB" id="U1HXP5"/>
<feature type="domain" description="F5/8 type C" evidence="1">
    <location>
        <begin position="63"/>
        <end position="117"/>
    </location>
</feature>
<dbReference type="EMBL" id="KE720887">
    <property type="protein sequence ID" value="ERF74219.1"/>
    <property type="molecule type" value="Genomic_DNA"/>
</dbReference>
<dbReference type="HOGENOM" id="CLU_1875415_0_0_1"/>
<keyword evidence="3" id="KW-1185">Reference proteome</keyword>
<dbReference type="GeneID" id="19238452"/>